<evidence type="ECO:0000256" key="3">
    <source>
        <dbReference type="ARBA" id="ARBA00022630"/>
    </source>
</evidence>
<keyword evidence="6" id="KW-1003">Cell membrane</keyword>
<dbReference type="GO" id="GO:0009055">
    <property type="term" value="F:electron transfer activity"/>
    <property type="evidence" value="ECO:0007669"/>
    <property type="project" value="InterPro"/>
</dbReference>
<proteinExistence type="inferred from homology"/>
<name>A0A4S4AZ19_9RHOO</name>
<dbReference type="HAMAP" id="MF_00479">
    <property type="entry name" value="RsxG_RnfG"/>
    <property type="match status" value="1"/>
</dbReference>
<feature type="modified residue" description="FMN phosphoryl threonine" evidence="6">
    <location>
        <position position="179"/>
    </location>
</feature>
<comment type="similarity">
    <text evidence="6">Belongs to the RnfG family.</text>
</comment>
<comment type="caution">
    <text evidence="9">The sequence shown here is derived from an EMBL/GenBank/DDBJ whole genome shotgun (WGS) entry which is preliminary data.</text>
</comment>
<evidence type="ECO:0000256" key="1">
    <source>
        <dbReference type="ARBA" id="ARBA00022448"/>
    </source>
</evidence>
<dbReference type="GO" id="GO:0022900">
    <property type="term" value="P:electron transport chain"/>
    <property type="evidence" value="ECO:0007669"/>
    <property type="project" value="UniProtKB-UniRule"/>
</dbReference>
<evidence type="ECO:0000313" key="10">
    <source>
        <dbReference type="Proteomes" id="UP000308430"/>
    </source>
</evidence>
<protein>
    <recommendedName>
        <fullName evidence="6">Ion-translocating oxidoreductase complex subunit G</fullName>
        <ecNumber evidence="6">7.-.-.-</ecNumber>
    </recommendedName>
    <alternativeName>
        <fullName evidence="6">Rnf electron transport complex subunit G</fullName>
    </alternativeName>
</protein>
<dbReference type="NCBIfam" id="NF002519">
    <property type="entry name" value="PRK01908.1"/>
    <property type="match status" value="1"/>
</dbReference>
<dbReference type="EC" id="7.-.-.-" evidence="6"/>
<dbReference type="AlphaFoldDB" id="A0A4S4AZ19"/>
<dbReference type="EMBL" id="SSOC01000004">
    <property type="protein sequence ID" value="THF64601.1"/>
    <property type="molecule type" value="Genomic_DNA"/>
</dbReference>
<dbReference type="Proteomes" id="UP000308430">
    <property type="component" value="Unassembled WGS sequence"/>
</dbReference>
<sequence length="216" mass="22661">MSDGASTKHLDSLWFQGVSLGAVALVATTALAFAYRTAGPAIALAEARDVAASLAQVLPENFHDNDLLADTTRVDGVDGRPLTVHRARRQGEVKAVIFQMVGKGYAGPIRLVMGVDLEGRLTGVRITGHTETPGLGDKIEVARHPWVHSFAGKSLEDPVPARWAVKKDGGEFDQFAGATITPRAVVQAVKAGLDVYAAQRAAMLADAPAANGSPSE</sequence>
<dbReference type="NCBIfam" id="TIGR01947">
    <property type="entry name" value="rnfG"/>
    <property type="match status" value="1"/>
</dbReference>
<comment type="function">
    <text evidence="6">Part of a membrane-bound complex that couples electron transfer with translocation of ions across the membrane.</text>
</comment>
<evidence type="ECO:0000256" key="7">
    <source>
        <dbReference type="SAM" id="Phobius"/>
    </source>
</evidence>
<dbReference type="InterPro" id="IPR010209">
    <property type="entry name" value="Ion_transpt_RnfG/RsxG"/>
</dbReference>
<accession>A0A4S4AZ19</accession>
<dbReference type="InterPro" id="IPR007329">
    <property type="entry name" value="FMN-bd"/>
</dbReference>
<comment type="subunit">
    <text evidence="6">The complex is composed of six subunits: RnfA, RnfB, RnfC, RnfD, RnfE and RnfG.</text>
</comment>
<dbReference type="PANTHER" id="PTHR36118:SF1">
    <property type="entry name" value="ION-TRANSLOCATING OXIDOREDUCTASE COMPLEX SUBUNIT G"/>
    <property type="match status" value="1"/>
</dbReference>
<organism evidence="9 10">
    <name type="scientific">Pseudothauera nasutitermitis</name>
    <dbReference type="NCBI Taxonomy" id="2565930"/>
    <lineage>
        <taxon>Bacteria</taxon>
        <taxon>Pseudomonadati</taxon>
        <taxon>Pseudomonadota</taxon>
        <taxon>Betaproteobacteria</taxon>
        <taxon>Rhodocyclales</taxon>
        <taxon>Zoogloeaceae</taxon>
        <taxon>Pseudothauera</taxon>
    </lineage>
</organism>
<comment type="subcellular location">
    <subcellularLocation>
        <location evidence="6">Cell inner membrane</location>
        <topology evidence="6">Single-pass membrane protein</topology>
    </subcellularLocation>
</comment>
<evidence type="ECO:0000256" key="4">
    <source>
        <dbReference type="ARBA" id="ARBA00022643"/>
    </source>
</evidence>
<comment type="cofactor">
    <cofactor evidence="6">
        <name>FMN</name>
        <dbReference type="ChEBI" id="CHEBI:58210"/>
    </cofactor>
</comment>
<dbReference type="Pfam" id="PF04205">
    <property type="entry name" value="FMN_bind"/>
    <property type="match status" value="1"/>
</dbReference>
<keyword evidence="6" id="KW-1278">Translocase</keyword>
<evidence type="ECO:0000256" key="5">
    <source>
        <dbReference type="ARBA" id="ARBA00022982"/>
    </source>
</evidence>
<keyword evidence="6 7" id="KW-1133">Transmembrane helix</keyword>
<reference evidence="9 10" key="1">
    <citation type="submission" date="2019-04" db="EMBL/GenBank/DDBJ databases">
        <title>Azoarcus nasutitermitis sp. nov. isolated from termite nest.</title>
        <authorList>
            <person name="Lin S.-Y."/>
            <person name="Hameed A."/>
            <person name="Hsu Y.-H."/>
            <person name="Young C.-C."/>
        </authorList>
    </citation>
    <scope>NUCLEOTIDE SEQUENCE [LARGE SCALE GENOMIC DNA]</scope>
    <source>
        <strain evidence="9 10">CC-YHH838</strain>
    </source>
</reference>
<keyword evidence="6 7" id="KW-0812">Transmembrane</keyword>
<evidence type="ECO:0000259" key="8">
    <source>
        <dbReference type="SMART" id="SM00900"/>
    </source>
</evidence>
<dbReference type="PIRSF" id="PIRSF006091">
    <property type="entry name" value="E_trnsport_RnfG"/>
    <property type="match status" value="1"/>
</dbReference>
<keyword evidence="6" id="KW-0997">Cell inner membrane</keyword>
<keyword evidence="10" id="KW-1185">Reference proteome</keyword>
<keyword evidence="4 6" id="KW-0288">FMN</keyword>
<dbReference type="SMART" id="SM00900">
    <property type="entry name" value="FMN_bind"/>
    <property type="match status" value="1"/>
</dbReference>
<evidence type="ECO:0000313" key="9">
    <source>
        <dbReference type="EMBL" id="THF64601.1"/>
    </source>
</evidence>
<keyword evidence="2 6" id="KW-0597">Phosphoprotein</keyword>
<keyword evidence="1 6" id="KW-0813">Transport</keyword>
<feature type="domain" description="FMN-binding" evidence="8">
    <location>
        <begin position="104"/>
        <end position="196"/>
    </location>
</feature>
<feature type="transmembrane region" description="Helical" evidence="7">
    <location>
        <begin position="12"/>
        <end position="35"/>
    </location>
</feature>
<dbReference type="OrthoDB" id="9784165at2"/>
<keyword evidence="3 6" id="KW-0285">Flavoprotein</keyword>
<keyword evidence="6 7" id="KW-0472">Membrane</keyword>
<evidence type="ECO:0000256" key="6">
    <source>
        <dbReference type="HAMAP-Rule" id="MF_00479"/>
    </source>
</evidence>
<keyword evidence="5 6" id="KW-0249">Electron transport</keyword>
<evidence type="ECO:0000256" key="2">
    <source>
        <dbReference type="ARBA" id="ARBA00022553"/>
    </source>
</evidence>
<dbReference type="PANTHER" id="PTHR36118">
    <property type="entry name" value="ION-TRANSLOCATING OXIDOREDUCTASE COMPLEX SUBUNIT G"/>
    <property type="match status" value="1"/>
</dbReference>
<dbReference type="GO" id="GO:0005886">
    <property type="term" value="C:plasma membrane"/>
    <property type="evidence" value="ECO:0007669"/>
    <property type="project" value="UniProtKB-SubCell"/>
</dbReference>
<dbReference type="RefSeq" id="WP_136348320.1">
    <property type="nucleotide sequence ID" value="NZ_SSOC01000004.1"/>
</dbReference>
<dbReference type="GO" id="GO:0010181">
    <property type="term" value="F:FMN binding"/>
    <property type="evidence" value="ECO:0007669"/>
    <property type="project" value="InterPro"/>
</dbReference>
<gene>
    <name evidence="9" type="primary">rsxG</name>
    <name evidence="6" type="synonym">rnfG</name>
    <name evidence="9" type="ORF">E6C76_11095</name>
</gene>